<dbReference type="InterPro" id="IPR013325">
    <property type="entry name" value="RNA_pol_sigma_r2"/>
</dbReference>
<dbReference type="GO" id="GO:0016987">
    <property type="term" value="F:sigma factor activity"/>
    <property type="evidence" value="ECO:0007669"/>
    <property type="project" value="UniProtKB-UniRule"/>
</dbReference>
<gene>
    <name evidence="7" type="primary">sigI6</name>
    <name evidence="6" type="synonym">sigI</name>
    <name evidence="7" type="ORF">HVS_11955</name>
</gene>
<comment type="function">
    <text evidence="6">Sigma factors are initiation factors that promote the attachment of RNA polymerase to specific initiation sites and are then released.</text>
</comment>
<evidence type="ECO:0000256" key="1">
    <source>
        <dbReference type="ARBA" id="ARBA00022490"/>
    </source>
</evidence>
<dbReference type="NCBIfam" id="TIGR02895">
    <property type="entry name" value="spore_sigI"/>
    <property type="match status" value="1"/>
</dbReference>
<dbReference type="GO" id="GO:0003677">
    <property type="term" value="F:DNA binding"/>
    <property type="evidence" value="ECO:0007669"/>
    <property type="project" value="UniProtKB-UniRule"/>
</dbReference>
<keyword evidence="8" id="KW-1185">Reference proteome</keyword>
<dbReference type="HAMAP" id="MF_02064">
    <property type="entry name" value="Sigma70_SigI"/>
    <property type="match status" value="1"/>
</dbReference>
<dbReference type="AlphaFoldDB" id="A0A2K9E760"/>
<evidence type="ECO:0000256" key="6">
    <source>
        <dbReference type="HAMAP-Rule" id="MF_02064"/>
    </source>
</evidence>
<organism evidence="7 8">
    <name type="scientific">Acetivibrio saccincola</name>
    <dbReference type="NCBI Taxonomy" id="1677857"/>
    <lineage>
        <taxon>Bacteria</taxon>
        <taxon>Bacillati</taxon>
        <taxon>Bacillota</taxon>
        <taxon>Clostridia</taxon>
        <taxon>Eubacteriales</taxon>
        <taxon>Oscillospiraceae</taxon>
        <taxon>Acetivibrio</taxon>
    </lineage>
</organism>
<dbReference type="EMBL" id="CP025197">
    <property type="protein sequence ID" value="AUG58278.1"/>
    <property type="molecule type" value="Genomic_DNA"/>
</dbReference>
<dbReference type="GO" id="GO:0006352">
    <property type="term" value="P:DNA-templated transcription initiation"/>
    <property type="evidence" value="ECO:0007669"/>
    <property type="project" value="UniProtKB-UniRule"/>
</dbReference>
<keyword evidence="6" id="KW-0346">Stress response</keyword>
<dbReference type="Proteomes" id="UP000233534">
    <property type="component" value="Chromosome"/>
</dbReference>
<keyword evidence="2 6" id="KW-0805">Transcription regulation</keyword>
<accession>A0A2K9E760</accession>
<evidence type="ECO:0000313" key="8">
    <source>
        <dbReference type="Proteomes" id="UP000233534"/>
    </source>
</evidence>
<keyword evidence="1 6" id="KW-0963">Cytoplasm</keyword>
<feature type="short sequence motif" description="Polymerase core binding" evidence="6">
    <location>
        <begin position="102"/>
        <end position="115"/>
    </location>
</feature>
<dbReference type="NCBIfam" id="NF006173">
    <property type="entry name" value="PRK08311.2-1"/>
    <property type="match status" value="1"/>
</dbReference>
<evidence type="ECO:0000256" key="4">
    <source>
        <dbReference type="ARBA" id="ARBA00023125"/>
    </source>
</evidence>
<evidence type="ECO:0000256" key="2">
    <source>
        <dbReference type="ARBA" id="ARBA00023015"/>
    </source>
</evidence>
<dbReference type="InterPro" id="IPR014244">
    <property type="entry name" value="RNA_pol_sigma-I"/>
</dbReference>
<comment type="activity regulation">
    <text evidence="6">Negatively regulated by the anti-sigma-I factor RsgI.</text>
</comment>
<comment type="subunit">
    <text evidence="6">Interacts with RsgI.</text>
</comment>
<keyword evidence="5 6" id="KW-0804">Transcription</keyword>
<dbReference type="GO" id="GO:0005737">
    <property type="term" value="C:cytoplasm"/>
    <property type="evidence" value="ECO:0007669"/>
    <property type="project" value="UniProtKB-SubCell"/>
</dbReference>
<keyword evidence="3 6" id="KW-0731">Sigma factor</keyword>
<feature type="DNA-binding region" description="H-T-H motif" evidence="6">
    <location>
        <begin position="240"/>
        <end position="259"/>
    </location>
</feature>
<comment type="similarity">
    <text evidence="6">Belongs to the sigma-70 factor family. SigI subfamily.</text>
</comment>
<protein>
    <recommendedName>
        <fullName evidence="6">RNA polymerase sigma factor SigI</fullName>
    </recommendedName>
</protein>
<evidence type="ECO:0000256" key="5">
    <source>
        <dbReference type="ARBA" id="ARBA00023163"/>
    </source>
</evidence>
<evidence type="ECO:0000313" key="7">
    <source>
        <dbReference type="EMBL" id="AUG58278.1"/>
    </source>
</evidence>
<sequence length="290" mass="34061">MSFGIFFGIFNLTLFIDTKGMYNFELVFEERGMIFLTLPKINGIKGKNNYEKLSYDEFISAIKEIKRGNDSLRNDFIAKYTPFIIRVTSNTLGRYIDIQNSDEFSVALSAFDEAIDSFDVTKKYNFFLFSEQVIKRRLIDYLRRNRHLNEFPFSYFGESHEFKEETLGFAFDVGYEDVENKEEIEKFKKDLLEFGISLMDLALSVPKHRDSRRLCIRIAKILAEDESLYEELVNSKRLPRKGLKKKIKVHTRTLGNNRKYIIALCLILKSNLNLSKRYLEHAMEGGYDIE</sequence>
<reference evidence="7 8" key="1">
    <citation type="submission" date="2017-12" db="EMBL/GenBank/DDBJ databases">
        <title>Complete genome sequence of Herbivorax saccincola GGR1, a novel Cellulosome-producing hydrolytic bacterium in a thermophilic biogas plant, established by Illumina and Nanopore MinION sequencing.</title>
        <authorList>
            <person name="Pechtl A."/>
            <person name="Ruckert C."/>
            <person name="Koeck D.E."/>
            <person name="Maus I."/>
            <person name="Winkler A."/>
            <person name="Kalinowski J."/>
            <person name="Puhler A."/>
            <person name="Schwarz W.W."/>
            <person name="Zverlov V.V."/>
            <person name="Schluter A."/>
            <person name="Liebl W."/>
        </authorList>
    </citation>
    <scope>NUCLEOTIDE SEQUENCE [LARGE SCALE GENOMIC DNA]</scope>
    <source>
        <strain evidence="8">SR1</strain>
    </source>
</reference>
<comment type="subcellular location">
    <subcellularLocation>
        <location evidence="6">Cytoplasm</location>
    </subcellularLocation>
</comment>
<keyword evidence="4 6" id="KW-0238">DNA-binding</keyword>
<proteinExistence type="inferred from homology"/>
<dbReference type="SUPFAM" id="SSF88946">
    <property type="entry name" value="Sigma2 domain of RNA polymerase sigma factors"/>
    <property type="match status" value="1"/>
</dbReference>
<evidence type="ECO:0000256" key="3">
    <source>
        <dbReference type="ARBA" id="ARBA00023082"/>
    </source>
</evidence>
<dbReference type="KEGG" id="hsc:HVS_11955"/>
<name>A0A2K9E760_9FIRM</name>